<keyword evidence="8" id="KW-1185">Reference proteome</keyword>
<evidence type="ECO:0000256" key="5">
    <source>
        <dbReference type="SAM" id="Phobius"/>
    </source>
</evidence>
<feature type="transmembrane region" description="Helical" evidence="5">
    <location>
        <begin position="161"/>
        <end position="182"/>
    </location>
</feature>
<reference evidence="7 8" key="1">
    <citation type="submission" date="2016-06" db="EMBL/GenBank/DDBJ databases">
        <title>Evolution of pathogenesis and genome organization in the Tremellales.</title>
        <authorList>
            <person name="Cuomo C."/>
            <person name="Litvintseva A."/>
            <person name="Heitman J."/>
            <person name="Chen Y."/>
            <person name="Sun S."/>
            <person name="Springer D."/>
            <person name="Dromer F."/>
            <person name="Young S."/>
            <person name="Zeng Q."/>
            <person name="Chapman S."/>
            <person name="Gujja S."/>
            <person name="Saif S."/>
            <person name="Birren B."/>
        </authorList>
    </citation>
    <scope>NUCLEOTIDE SEQUENCE [LARGE SCALE GENOMIC DNA]</scope>
    <source>
        <strain evidence="7 8">ATCC 28783</strain>
    </source>
</reference>
<feature type="transmembrane region" description="Helical" evidence="5">
    <location>
        <begin position="39"/>
        <end position="56"/>
    </location>
</feature>
<keyword evidence="3 5" id="KW-1133">Transmembrane helix</keyword>
<keyword evidence="4 5" id="KW-0472">Membrane</keyword>
<keyword evidence="2 5" id="KW-0812">Transmembrane</keyword>
<feature type="domain" description="EamA" evidence="6">
    <location>
        <begin position="8"/>
        <end position="141"/>
    </location>
</feature>
<protein>
    <recommendedName>
        <fullName evidence="6">EamA domain-containing protein</fullName>
    </recommendedName>
</protein>
<dbReference type="InParanoid" id="A0A4V1M390"/>
<evidence type="ECO:0000313" key="7">
    <source>
        <dbReference type="EMBL" id="RXK36040.1"/>
    </source>
</evidence>
<dbReference type="GO" id="GO:0016020">
    <property type="term" value="C:membrane"/>
    <property type="evidence" value="ECO:0007669"/>
    <property type="project" value="UniProtKB-SubCell"/>
</dbReference>
<accession>A0A4V1M390</accession>
<dbReference type="AlphaFoldDB" id="A0A4V1M390"/>
<dbReference type="PANTHER" id="PTHR22911:SF6">
    <property type="entry name" value="SOLUTE CARRIER FAMILY 35 MEMBER G1"/>
    <property type="match status" value="1"/>
</dbReference>
<dbReference type="Pfam" id="PF00892">
    <property type="entry name" value="EamA"/>
    <property type="match status" value="2"/>
</dbReference>
<feature type="transmembrane region" description="Helical" evidence="5">
    <location>
        <begin position="115"/>
        <end position="141"/>
    </location>
</feature>
<organism evidence="7 8">
    <name type="scientific">Tremella mesenterica</name>
    <name type="common">Jelly fungus</name>
    <dbReference type="NCBI Taxonomy" id="5217"/>
    <lineage>
        <taxon>Eukaryota</taxon>
        <taxon>Fungi</taxon>
        <taxon>Dikarya</taxon>
        <taxon>Basidiomycota</taxon>
        <taxon>Agaricomycotina</taxon>
        <taxon>Tremellomycetes</taxon>
        <taxon>Tremellales</taxon>
        <taxon>Tremellaceae</taxon>
        <taxon>Tremella</taxon>
    </lineage>
</organism>
<dbReference type="EMBL" id="SDIL01000111">
    <property type="protein sequence ID" value="RXK36040.1"/>
    <property type="molecule type" value="Genomic_DNA"/>
</dbReference>
<evidence type="ECO:0000256" key="1">
    <source>
        <dbReference type="ARBA" id="ARBA00004141"/>
    </source>
</evidence>
<name>A0A4V1M390_TREME</name>
<feature type="transmembrane region" description="Helical" evidence="5">
    <location>
        <begin position="225"/>
        <end position="247"/>
    </location>
</feature>
<evidence type="ECO:0000256" key="3">
    <source>
        <dbReference type="ARBA" id="ARBA00022989"/>
    </source>
</evidence>
<dbReference type="VEuPathDB" id="FungiDB:TREMEDRAFT_62059"/>
<comment type="caution">
    <text evidence="7">The sequence shown here is derived from an EMBL/GenBank/DDBJ whole genome shotgun (WGS) entry which is preliminary data.</text>
</comment>
<gene>
    <name evidence="7" type="ORF">M231_06688</name>
</gene>
<evidence type="ECO:0000259" key="6">
    <source>
        <dbReference type="Pfam" id="PF00892"/>
    </source>
</evidence>
<proteinExistence type="predicted"/>
<dbReference type="OrthoDB" id="2596478at2759"/>
<feature type="transmembrane region" description="Helical" evidence="5">
    <location>
        <begin position="71"/>
        <end position="94"/>
    </location>
</feature>
<evidence type="ECO:0000313" key="8">
    <source>
        <dbReference type="Proteomes" id="UP000289152"/>
    </source>
</evidence>
<sequence>MENHKGVALIVIADASFVLMDGTVQVLEVRHGVSAGQIVFLRMLITSLFLFTYITLTSPDSLKTLITPPSTLWWVRGGVAALTISLAYASFAYMPLSENITLFHLRPVPVALMCWYFLGEPFTWVQRIATAISFAAVILVVQPDFLFGPRSSTDTPSEYPFYALGVLLATLCIISSSVDIFLLRKISSEASPAILLLLYATCTTFLSMIWILVSRTIFISMSFEAIGLLSLVILFGLAGQLLAVLALRRETGTTIAVLGYLQVVQSVLFQWLVMGTTPSLITTIGMVVIVVAGVWSVLKGSPIVDQPEREVSNPGDATTPLLQR</sequence>
<evidence type="ECO:0000256" key="4">
    <source>
        <dbReference type="ARBA" id="ARBA00023136"/>
    </source>
</evidence>
<dbReference type="SUPFAM" id="SSF103481">
    <property type="entry name" value="Multidrug resistance efflux transporter EmrE"/>
    <property type="match status" value="2"/>
</dbReference>
<evidence type="ECO:0000256" key="2">
    <source>
        <dbReference type="ARBA" id="ARBA00022692"/>
    </source>
</evidence>
<dbReference type="InterPro" id="IPR037185">
    <property type="entry name" value="EmrE-like"/>
</dbReference>
<dbReference type="PANTHER" id="PTHR22911">
    <property type="entry name" value="ACYL-MALONYL CONDENSING ENZYME-RELATED"/>
    <property type="match status" value="1"/>
</dbReference>
<feature type="transmembrane region" description="Helical" evidence="5">
    <location>
        <begin position="254"/>
        <end position="273"/>
    </location>
</feature>
<feature type="transmembrane region" description="Helical" evidence="5">
    <location>
        <begin position="194"/>
        <end position="213"/>
    </location>
</feature>
<feature type="domain" description="EamA" evidence="6">
    <location>
        <begin position="164"/>
        <end position="292"/>
    </location>
</feature>
<dbReference type="InterPro" id="IPR000620">
    <property type="entry name" value="EamA_dom"/>
</dbReference>
<dbReference type="Proteomes" id="UP000289152">
    <property type="component" value="Unassembled WGS sequence"/>
</dbReference>
<comment type="subcellular location">
    <subcellularLocation>
        <location evidence="1">Membrane</location>
        <topology evidence="1">Multi-pass membrane protein</topology>
    </subcellularLocation>
</comment>
<feature type="transmembrane region" description="Helical" evidence="5">
    <location>
        <begin position="279"/>
        <end position="298"/>
    </location>
</feature>